<evidence type="ECO:0000313" key="5">
    <source>
        <dbReference type="Proteomes" id="UP000002630"/>
    </source>
</evidence>
<evidence type="ECO:0000256" key="1">
    <source>
        <dbReference type="ARBA" id="ARBA00023242"/>
    </source>
</evidence>
<keyword evidence="1" id="KW-0539">Nucleus</keyword>
<feature type="compositionally biased region" description="Low complexity" evidence="2">
    <location>
        <begin position="60"/>
        <end position="73"/>
    </location>
</feature>
<evidence type="ECO:0000313" key="4">
    <source>
        <dbReference type="EMBL" id="CBJ31310.1"/>
    </source>
</evidence>
<dbReference type="OrthoDB" id="10314976at2759"/>
<dbReference type="AlphaFoldDB" id="D7FT19"/>
<name>D7FT19_ECTSI</name>
<evidence type="ECO:0000256" key="2">
    <source>
        <dbReference type="SAM" id="MobiDB-lite"/>
    </source>
</evidence>
<sequence length="73" mass="7912">MDVSEERPPVRAKQYKRYLAPHANAHINVGPEYQAAIPALEPSVAFIPPTPPRLSEQRTAEASAAAAASEMDE</sequence>
<reference evidence="4 5" key="1">
    <citation type="journal article" date="2010" name="Nature">
        <title>The Ectocarpus genome and the independent evolution of multicellularity in brown algae.</title>
        <authorList>
            <person name="Cock J.M."/>
            <person name="Sterck L."/>
            <person name="Rouze P."/>
            <person name="Scornet D."/>
            <person name="Allen A.E."/>
            <person name="Amoutzias G."/>
            <person name="Anthouard V."/>
            <person name="Artiguenave F."/>
            <person name="Aury J.M."/>
            <person name="Badger J.H."/>
            <person name="Beszteri B."/>
            <person name="Billiau K."/>
            <person name="Bonnet E."/>
            <person name="Bothwell J.H."/>
            <person name="Bowler C."/>
            <person name="Boyen C."/>
            <person name="Brownlee C."/>
            <person name="Carrano C.J."/>
            <person name="Charrier B."/>
            <person name="Cho G.Y."/>
            <person name="Coelho S.M."/>
            <person name="Collen J."/>
            <person name="Corre E."/>
            <person name="Da Silva C."/>
            <person name="Delage L."/>
            <person name="Delaroque N."/>
            <person name="Dittami S.M."/>
            <person name="Doulbeau S."/>
            <person name="Elias M."/>
            <person name="Farnham G."/>
            <person name="Gachon C.M."/>
            <person name="Gschloessl B."/>
            <person name="Heesch S."/>
            <person name="Jabbari K."/>
            <person name="Jubin C."/>
            <person name="Kawai H."/>
            <person name="Kimura K."/>
            <person name="Kloareg B."/>
            <person name="Kupper F.C."/>
            <person name="Lang D."/>
            <person name="Le Bail A."/>
            <person name="Leblanc C."/>
            <person name="Lerouge P."/>
            <person name="Lohr M."/>
            <person name="Lopez P.J."/>
            <person name="Martens C."/>
            <person name="Maumus F."/>
            <person name="Michel G."/>
            <person name="Miranda-Saavedra D."/>
            <person name="Morales J."/>
            <person name="Moreau H."/>
            <person name="Motomura T."/>
            <person name="Nagasato C."/>
            <person name="Napoli C.A."/>
            <person name="Nelson D.R."/>
            <person name="Nyvall-Collen P."/>
            <person name="Peters A.F."/>
            <person name="Pommier C."/>
            <person name="Potin P."/>
            <person name="Poulain J."/>
            <person name="Quesneville H."/>
            <person name="Read B."/>
            <person name="Rensing S.A."/>
            <person name="Ritter A."/>
            <person name="Rousvoal S."/>
            <person name="Samanta M."/>
            <person name="Samson G."/>
            <person name="Schroeder D.C."/>
            <person name="Segurens B."/>
            <person name="Strittmatter M."/>
            <person name="Tonon T."/>
            <person name="Tregear J.W."/>
            <person name="Valentin K."/>
            <person name="von Dassow P."/>
            <person name="Yamagishi T."/>
            <person name="Van de Peer Y."/>
            <person name="Wincker P."/>
        </authorList>
    </citation>
    <scope>NUCLEOTIDE SEQUENCE [LARGE SCALE GENOMIC DNA]</scope>
    <source>
        <strain evidence="5">Ec32 / CCAP1310/4</strain>
    </source>
</reference>
<gene>
    <name evidence="4" type="ORF">Esi_0244_0003</name>
</gene>
<feature type="region of interest" description="Disordered" evidence="2">
    <location>
        <begin position="50"/>
        <end position="73"/>
    </location>
</feature>
<feature type="domain" description="ELM2" evidence="3">
    <location>
        <begin position="27"/>
        <end position="43"/>
    </location>
</feature>
<proteinExistence type="predicted"/>
<dbReference type="EMBL" id="FN648425">
    <property type="protein sequence ID" value="CBJ31310.1"/>
    <property type="molecule type" value="Genomic_DNA"/>
</dbReference>
<dbReference type="Proteomes" id="UP000002630">
    <property type="component" value="Linkage Group LG28"/>
</dbReference>
<dbReference type="EMBL" id="FN649753">
    <property type="protein sequence ID" value="CBJ31310.1"/>
    <property type="molecule type" value="Genomic_DNA"/>
</dbReference>
<dbReference type="InterPro" id="IPR000949">
    <property type="entry name" value="ELM2_dom"/>
</dbReference>
<keyword evidence="5" id="KW-1185">Reference proteome</keyword>
<dbReference type="InParanoid" id="D7FT19"/>
<accession>D7FT19</accession>
<dbReference type="Pfam" id="PF01448">
    <property type="entry name" value="ELM2"/>
    <property type="match status" value="1"/>
</dbReference>
<organism evidence="4 5">
    <name type="scientific">Ectocarpus siliculosus</name>
    <name type="common">Brown alga</name>
    <name type="synonym">Conferva siliculosa</name>
    <dbReference type="NCBI Taxonomy" id="2880"/>
    <lineage>
        <taxon>Eukaryota</taxon>
        <taxon>Sar</taxon>
        <taxon>Stramenopiles</taxon>
        <taxon>Ochrophyta</taxon>
        <taxon>PX clade</taxon>
        <taxon>Phaeophyceae</taxon>
        <taxon>Ectocarpales</taxon>
        <taxon>Ectocarpaceae</taxon>
        <taxon>Ectocarpus</taxon>
    </lineage>
</organism>
<protein>
    <recommendedName>
        <fullName evidence="3">ELM2 domain-containing protein</fullName>
    </recommendedName>
</protein>
<evidence type="ECO:0000259" key="3">
    <source>
        <dbReference type="Pfam" id="PF01448"/>
    </source>
</evidence>